<evidence type="ECO:0000256" key="7">
    <source>
        <dbReference type="SAM" id="MobiDB-lite"/>
    </source>
</evidence>
<evidence type="ECO:0000256" key="6">
    <source>
        <dbReference type="ARBA" id="ARBA00023242"/>
    </source>
</evidence>
<keyword evidence="11" id="KW-1185">Reference proteome</keyword>
<feature type="domain" description="Myb-like" evidence="8">
    <location>
        <begin position="172"/>
        <end position="222"/>
    </location>
</feature>
<comment type="subcellular location">
    <subcellularLocation>
        <location evidence="1">Nucleus</location>
    </subcellularLocation>
</comment>
<protein>
    <submittedName>
        <fullName evidence="10">Uncharacterized protein</fullName>
    </submittedName>
</protein>
<feature type="region of interest" description="Disordered" evidence="7">
    <location>
        <begin position="1"/>
        <end position="21"/>
    </location>
</feature>
<gene>
    <name evidence="10" type="ORF">MKW98_019196</name>
</gene>
<comment type="caution">
    <text evidence="10">The sequence shown here is derived from an EMBL/GenBank/DDBJ whole genome shotgun (WGS) entry which is preliminary data.</text>
</comment>
<dbReference type="InterPro" id="IPR050560">
    <property type="entry name" value="MYB_TF"/>
</dbReference>
<dbReference type="PANTHER" id="PTHR45614:SF259">
    <property type="entry name" value="MYB DOMAIN PROTEIN 89-RELATED"/>
    <property type="match status" value="1"/>
</dbReference>
<proteinExistence type="predicted"/>
<evidence type="ECO:0000313" key="11">
    <source>
        <dbReference type="Proteomes" id="UP001202328"/>
    </source>
</evidence>
<keyword evidence="2" id="KW-0677">Repeat</keyword>
<evidence type="ECO:0000313" key="10">
    <source>
        <dbReference type="EMBL" id="KAI3948446.1"/>
    </source>
</evidence>
<evidence type="ECO:0000256" key="1">
    <source>
        <dbReference type="ARBA" id="ARBA00004123"/>
    </source>
</evidence>
<accession>A0AAD4XTU2</accession>
<evidence type="ECO:0000256" key="3">
    <source>
        <dbReference type="ARBA" id="ARBA00023015"/>
    </source>
</evidence>
<dbReference type="GO" id="GO:0005634">
    <property type="term" value="C:nucleus"/>
    <property type="evidence" value="ECO:0007669"/>
    <property type="project" value="UniProtKB-SubCell"/>
</dbReference>
<dbReference type="InterPro" id="IPR017930">
    <property type="entry name" value="Myb_dom"/>
</dbReference>
<dbReference type="GO" id="GO:0000978">
    <property type="term" value="F:RNA polymerase II cis-regulatory region sequence-specific DNA binding"/>
    <property type="evidence" value="ECO:0007669"/>
    <property type="project" value="TreeGrafter"/>
</dbReference>
<keyword evidence="3" id="KW-0805">Transcription regulation</keyword>
<dbReference type="PROSITE" id="PS50090">
    <property type="entry name" value="MYB_LIKE"/>
    <property type="match status" value="2"/>
</dbReference>
<feature type="compositionally biased region" description="Low complexity" evidence="7">
    <location>
        <begin position="366"/>
        <end position="384"/>
    </location>
</feature>
<reference evidence="10" key="1">
    <citation type="submission" date="2022-04" db="EMBL/GenBank/DDBJ databases">
        <title>A functionally conserved STORR gene fusion in Papaver species that diverged 16.8 million years ago.</title>
        <authorList>
            <person name="Catania T."/>
        </authorList>
    </citation>
    <scope>NUCLEOTIDE SEQUENCE</scope>
    <source>
        <strain evidence="10">S-188037</strain>
    </source>
</reference>
<name>A0AAD4XTU2_9MAGN</name>
<dbReference type="AlphaFoldDB" id="A0AAD4XTU2"/>
<dbReference type="SMART" id="SM00717">
    <property type="entry name" value="SANT"/>
    <property type="match status" value="2"/>
</dbReference>
<dbReference type="GO" id="GO:0000981">
    <property type="term" value="F:DNA-binding transcription factor activity, RNA polymerase II-specific"/>
    <property type="evidence" value="ECO:0007669"/>
    <property type="project" value="TreeGrafter"/>
</dbReference>
<dbReference type="SUPFAM" id="SSF46689">
    <property type="entry name" value="Homeodomain-like"/>
    <property type="match status" value="1"/>
</dbReference>
<keyword evidence="6" id="KW-0539">Nucleus</keyword>
<dbReference type="Proteomes" id="UP001202328">
    <property type="component" value="Unassembled WGS sequence"/>
</dbReference>
<dbReference type="InterPro" id="IPR001005">
    <property type="entry name" value="SANT/Myb"/>
</dbReference>
<feature type="domain" description="HTH myb-type" evidence="9">
    <location>
        <begin position="120"/>
        <end position="171"/>
    </location>
</feature>
<dbReference type="PROSITE" id="PS51294">
    <property type="entry name" value="HTH_MYB"/>
    <property type="match status" value="2"/>
</dbReference>
<feature type="domain" description="Myb-like" evidence="8">
    <location>
        <begin position="125"/>
        <end position="171"/>
    </location>
</feature>
<evidence type="ECO:0000259" key="8">
    <source>
        <dbReference type="PROSITE" id="PS50090"/>
    </source>
</evidence>
<evidence type="ECO:0000256" key="2">
    <source>
        <dbReference type="ARBA" id="ARBA00022737"/>
    </source>
</evidence>
<dbReference type="PANTHER" id="PTHR45614">
    <property type="entry name" value="MYB PROTEIN-RELATED"/>
    <property type="match status" value="1"/>
</dbReference>
<dbReference type="CDD" id="cd00167">
    <property type="entry name" value="SANT"/>
    <property type="match status" value="2"/>
</dbReference>
<feature type="domain" description="HTH myb-type" evidence="9">
    <location>
        <begin position="172"/>
        <end position="226"/>
    </location>
</feature>
<dbReference type="InterPro" id="IPR009057">
    <property type="entry name" value="Homeodomain-like_sf"/>
</dbReference>
<dbReference type="Pfam" id="PF13921">
    <property type="entry name" value="Myb_DNA-bind_6"/>
    <property type="match status" value="1"/>
</dbReference>
<dbReference type="EMBL" id="JAJJMB010003267">
    <property type="protein sequence ID" value="KAI3948446.1"/>
    <property type="molecule type" value="Genomic_DNA"/>
</dbReference>
<sequence>MSLQPLQNLRTSTESGRTGGGDSCFRTFAEISFLSPPRPTPPTSLSLDFGVTSSSSKQKMSKSSDWSFRVTGTTPLLNQQNTKSWRFSEDKGINGSDGSQKINEMGMHLSTVNHQHVHPNKLCARGHWRPAEDTRLKDLVSQYGPQNWNLISEKLEGRSGKSCRLRWFNQLDPRINRRAFSEEEEERLLAAHRLHGNRWAMISRLFPGRTDNAVKNHWHVIKARKQREQSNNLRRRPKKPISPPLPTYNPQTLLRMKHADLNLIKSYYQMNECSESTVTSTTPPKADQSASTCTNLSLNSSATRIQPSSFISPNEPHFEFQMGSYQENMVSFKNGSLCNEKTDAIKNEIFKPNNPMKMVMGLDHQSSYSDSNSNSEISANNNDSVTKKSKQNVNRDNQANRNVPFIDFFGVGTTY</sequence>
<feature type="region of interest" description="Disordered" evidence="7">
    <location>
        <begin position="225"/>
        <end position="250"/>
    </location>
</feature>
<dbReference type="Gene3D" id="1.10.10.60">
    <property type="entry name" value="Homeodomain-like"/>
    <property type="match status" value="2"/>
</dbReference>
<organism evidence="10 11">
    <name type="scientific">Papaver atlanticum</name>
    <dbReference type="NCBI Taxonomy" id="357466"/>
    <lineage>
        <taxon>Eukaryota</taxon>
        <taxon>Viridiplantae</taxon>
        <taxon>Streptophyta</taxon>
        <taxon>Embryophyta</taxon>
        <taxon>Tracheophyta</taxon>
        <taxon>Spermatophyta</taxon>
        <taxon>Magnoliopsida</taxon>
        <taxon>Ranunculales</taxon>
        <taxon>Papaveraceae</taxon>
        <taxon>Papaveroideae</taxon>
        <taxon>Papaver</taxon>
    </lineage>
</organism>
<keyword evidence="5" id="KW-0804">Transcription</keyword>
<evidence type="ECO:0000256" key="5">
    <source>
        <dbReference type="ARBA" id="ARBA00023163"/>
    </source>
</evidence>
<keyword evidence="4" id="KW-0238">DNA-binding</keyword>
<evidence type="ECO:0000259" key="9">
    <source>
        <dbReference type="PROSITE" id="PS51294"/>
    </source>
</evidence>
<evidence type="ECO:0000256" key="4">
    <source>
        <dbReference type="ARBA" id="ARBA00023125"/>
    </source>
</evidence>
<feature type="region of interest" description="Disordered" evidence="7">
    <location>
        <begin position="361"/>
        <end position="399"/>
    </location>
</feature>
<dbReference type="FunFam" id="1.10.10.60:FF:000060">
    <property type="entry name" value="MYB transcription factor"/>
    <property type="match status" value="1"/>
</dbReference>